<dbReference type="GO" id="GO:0008061">
    <property type="term" value="F:chitin binding"/>
    <property type="evidence" value="ECO:0007669"/>
    <property type="project" value="InterPro"/>
</dbReference>
<dbReference type="GO" id="GO:0012505">
    <property type="term" value="C:endomembrane system"/>
    <property type="evidence" value="ECO:0007669"/>
    <property type="project" value="TreeGrafter"/>
</dbReference>
<sequence length="427" mass="48063">MTIHVVKKGDTIQSIASQYKVSPTRLAQDNMLDPNQPLVEGQTVVILFPEQIHIVKEGDTLVSIAKQYNVSVINLIQNNSWLTMETKLAPGQEVVISFKGEKLGNIALNGYAYPFIKSEIYLDTLPYLTYTTLFTYGFTKDGTLIPIDDQQLINTARNFGVAPLMLISTLTSEGVFSNELAHAILNDMTAQNNLINNVLENMKKKNYYGLDIDFEYILPEDRLAYVDFIKNITTKLNPQGYEVMVALAPKTSATQPGLLYESHDYKRIGEVANKVLLMTYEWGFTFGPPMAVAPINKVREVLDYAVTEIDPAKIFLGVPNYGYDFKLPFVKGTSQAKSLGNVEAVNLAREVGAAIQYDETSQAPFFKYKDSDGSDHEVWFEDARSIEAKLRLVPEYNFQGASYWTIMKFFPQSWLVAISLFNIDKLI</sequence>
<evidence type="ECO:0000313" key="5">
    <source>
        <dbReference type="EMBL" id="BCN29715.1"/>
    </source>
</evidence>
<evidence type="ECO:0000256" key="2">
    <source>
        <dbReference type="ARBA" id="ARBA00023295"/>
    </source>
</evidence>
<evidence type="ECO:0000313" key="6">
    <source>
        <dbReference type="Proteomes" id="UP000595897"/>
    </source>
</evidence>
<dbReference type="RefSeq" id="WP_271714979.1">
    <property type="nucleotide sequence ID" value="NZ_AP024169.1"/>
</dbReference>
<protein>
    <submittedName>
        <fullName evidence="5">Germination protein</fullName>
    </submittedName>
</protein>
<keyword evidence="1" id="KW-0378">Hydrolase</keyword>
<dbReference type="Proteomes" id="UP000595897">
    <property type="component" value="Chromosome"/>
</dbReference>
<keyword evidence="2" id="KW-0326">Glycosidase</keyword>
<feature type="domain" description="LysM" evidence="3">
    <location>
        <begin position="51"/>
        <end position="96"/>
    </location>
</feature>
<reference evidence="5 6" key="1">
    <citation type="submission" date="2020-11" db="EMBL/GenBank/DDBJ databases">
        <title>Draft genome sequencing of a Lachnospiraceae strain isolated from anoxic soil subjected to BSD treatment.</title>
        <authorList>
            <person name="Uek A."/>
            <person name="Tonouchi A."/>
        </authorList>
    </citation>
    <scope>NUCLEOTIDE SEQUENCE [LARGE SCALE GENOMIC DNA]</scope>
    <source>
        <strain evidence="5 6">TB5</strain>
    </source>
</reference>
<dbReference type="EMBL" id="AP024169">
    <property type="protein sequence ID" value="BCN29715.1"/>
    <property type="molecule type" value="Genomic_DNA"/>
</dbReference>
<dbReference type="Pfam" id="PF00704">
    <property type="entry name" value="Glyco_hydro_18"/>
    <property type="match status" value="1"/>
</dbReference>
<dbReference type="SUPFAM" id="SSF51445">
    <property type="entry name" value="(Trans)glycosidases"/>
    <property type="match status" value="1"/>
</dbReference>
<evidence type="ECO:0000259" key="4">
    <source>
        <dbReference type="PROSITE" id="PS51910"/>
    </source>
</evidence>
<dbReference type="PANTHER" id="PTHR46066:SF2">
    <property type="entry name" value="CHITINASE DOMAIN-CONTAINING PROTEIN 1"/>
    <property type="match status" value="1"/>
</dbReference>
<dbReference type="InterPro" id="IPR041704">
    <property type="entry name" value="CFLE_GH18"/>
</dbReference>
<dbReference type="Pfam" id="PF01476">
    <property type="entry name" value="LysM"/>
    <property type="match status" value="2"/>
</dbReference>
<dbReference type="InterPro" id="IPR029070">
    <property type="entry name" value="Chitinase_insertion_sf"/>
</dbReference>
<dbReference type="GO" id="GO:0005975">
    <property type="term" value="P:carbohydrate metabolic process"/>
    <property type="evidence" value="ECO:0007669"/>
    <property type="project" value="InterPro"/>
</dbReference>
<dbReference type="Gene3D" id="3.10.350.10">
    <property type="entry name" value="LysM domain"/>
    <property type="match status" value="2"/>
</dbReference>
<dbReference type="PANTHER" id="PTHR46066">
    <property type="entry name" value="CHITINASE DOMAIN-CONTAINING PROTEIN 1 FAMILY MEMBER"/>
    <property type="match status" value="1"/>
</dbReference>
<dbReference type="InterPro" id="IPR018392">
    <property type="entry name" value="LysM"/>
</dbReference>
<dbReference type="InterPro" id="IPR017853">
    <property type="entry name" value="GH"/>
</dbReference>
<keyword evidence="6" id="KW-1185">Reference proteome</keyword>
<dbReference type="CDD" id="cd00118">
    <property type="entry name" value="LysM"/>
    <property type="match status" value="2"/>
</dbReference>
<dbReference type="SUPFAM" id="SSF54106">
    <property type="entry name" value="LysM domain"/>
    <property type="match status" value="2"/>
</dbReference>
<gene>
    <name evidence="5" type="ORF">bsdtb5_10100</name>
</gene>
<dbReference type="SMART" id="SM00257">
    <property type="entry name" value="LysM"/>
    <property type="match status" value="2"/>
</dbReference>
<dbReference type="SMART" id="SM00636">
    <property type="entry name" value="Glyco_18"/>
    <property type="match status" value="1"/>
</dbReference>
<accession>A0A7R7EJ49</accession>
<dbReference type="PROSITE" id="PS51910">
    <property type="entry name" value="GH18_2"/>
    <property type="match status" value="1"/>
</dbReference>
<feature type="domain" description="LysM" evidence="3">
    <location>
        <begin position="2"/>
        <end position="46"/>
    </location>
</feature>
<dbReference type="InterPro" id="IPR011583">
    <property type="entry name" value="Chitinase_II/V-like_cat"/>
</dbReference>
<dbReference type="InterPro" id="IPR001223">
    <property type="entry name" value="Glyco_hydro18_cat"/>
</dbReference>
<dbReference type="GO" id="GO:0070492">
    <property type="term" value="F:oligosaccharide binding"/>
    <property type="evidence" value="ECO:0007669"/>
    <property type="project" value="TreeGrafter"/>
</dbReference>
<proteinExistence type="predicted"/>
<organism evidence="5 6">
    <name type="scientific">Anaeromicropila herbilytica</name>
    <dbReference type="NCBI Taxonomy" id="2785025"/>
    <lineage>
        <taxon>Bacteria</taxon>
        <taxon>Bacillati</taxon>
        <taxon>Bacillota</taxon>
        <taxon>Clostridia</taxon>
        <taxon>Lachnospirales</taxon>
        <taxon>Lachnospiraceae</taxon>
        <taxon>Anaeromicropila</taxon>
    </lineage>
</organism>
<name>A0A7R7EJ49_9FIRM</name>
<dbReference type="Gene3D" id="3.10.50.10">
    <property type="match status" value="1"/>
</dbReference>
<dbReference type="AlphaFoldDB" id="A0A7R7EJ49"/>
<evidence type="ECO:0000256" key="1">
    <source>
        <dbReference type="ARBA" id="ARBA00022801"/>
    </source>
</evidence>
<dbReference type="KEGG" id="ahb:bsdtb5_10100"/>
<dbReference type="CDD" id="cd02874">
    <property type="entry name" value="GH18_CFLE_spore_hydrolase"/>
    <property type="match status" value="1"/>
</dbReference>
<dbReference type="PROSITE" id="PS51782">
    <property type="entry name" value="LYSM"/>
    <property type="match status" value="2"/>
</dbReference>
<evidence type="ECO:0000259" key="3">
    <source>
        <dbReference type="PROSITE" id="PS51782"/>
    </source>
</evidence>
<dbReference type="GO" id="GO:0016798">
    <property type="term" value="F:hydrolase activity, acting on glycosyl bonds"/>
    <property type="evidence" value="ECO:0007669"/>
    <property type="project" value="UniProtKB-KW"/>
</dbReference>
<dbReference type="Gene3D" id="3.20.20.80">
    <property type="entry name" value="Glycosidases"/>
    <property type="match status" value="1"/>
</dbReference>
<feature type="domain" description="GH18" evidence="4">
    <location>
        <begin position="106"/>
        <end position="427"/>
    </location>
</feature>
<dbReference type="InterPro" id="IPR036779">
    <property type="entry name" value="LysM_dom_sf"/>
</dbReference>